<comment type="caution">
    <text evidence="1">The sequence shown here is derived from an EMBL/GenBank/DDBJ whole genome shotgun (WGS) entry which is preliminary data.</text>
</comment>
<evidence type="ECO:0000313" key="1">
    <source>
        <dbReference type="EMBL" id="GAJ14866.1"/>
    </source>
</evidence>
<reference evidence="1" key="1">
    <citation type="journal article" date="2014" name="Front. Microbiol.">
        <title>High frequency of phylogenetically diverse reductive dehalogenase-homologous genes in deep subseafloor sedimentary metagenomes.</title>
        <authorList>
            <person name="Kawai M."/>
            <person name="Futagami T."/>
            <person name="Toyoda A."/>
            <person name="Takaki Y."/>
            <person name="Nishi S."/>
            <person name="Hori S."/>
            <person name="Arai W."/>
            <person name="Tsubouchi T."/>
            <person name="Morono Y."/>
            <person name="Uchiyama I."/>
            <person name="Ito T."/>
            <person name="Fujiyama A."/>
            <person name="Inagaki F."/>
            <person name="Takami H."/>
        </authorList>
    </citation>
    <scope>NUCLEOTIDE SEQUENCE</scope>
    <source>
        <strain evidence="1">Expedition CK06-06</strain>
    </source>
</reference>
<feature type="non-terminal residue" evidence="1">
    <location>
        <position position="1"/>
    </location>
</feature>
<protein>
    <submittedName>
        <fullName evidence="1">Uncharacterized protein</fullName>
    </submittedName>
</protein>
<dbReference type="AlphaFoldDB" id="X1VIF4"/>
<dbReference type="EMBL" id="BARW01029966">
    <property type="protein sequence ID" value="GAJ14866.1"/>
    <property type="molecule type" value="Genomic_DNA"/>
</dbReference>
<sequence>DSGYTPSVANIPAVLAPFPTANYPLSDLVFVLILPD</sequence>
<name>X1VIF4_9ZZZZ</name>
<proteinExistence type="predicted"/>
<organism evidence="1">
    <name type="scientific">marine sediment metagenome</name>
    <dbReference type="NCBI Taxonomy" id="412755"/>
    <lineage>
        <taxon>unclassified sequences</taxon>
        <taxon>metagenomes</taxon>
        <taxon>ecological metagenomes</taxon>
    </lineage>
</organism>
<accession>X1VIF4</accession>
<gene>
    <name evidence="1" type="ORF">S12H4_48026</name>
</gene>